<accession>A0A221UXD8</accession>
<gene>
    <name evidence="2" type="ORF">AREALGSMS7_02486</name>
</gene>
<keyword evidence="1" id="KW-1133">Transmembrane helix</keyword>
<evidence type="ECO:0000313" key="2">
    <source>
        <dbReference type="EMBL" id="ASO05930.1"/>
    </source>
</evidence>
<proteinExistence type="predicted"/>
<dbReference type="KEGG" id="aalg:AREALGSMS7_02486"/>
<name>A0A221UXD8_9FLAO</name>
<reference evidence="2 3" key="1">
    <citation type="submission" date="2017-07" db="EMBL/GenBank/DDBJ databases">
        <title>Genome Sequence of Arenibacter algicola Strain SMS7 Isolated from a culture of the Diatom Skeletonema marinoi.</title>
        <authorList>
            <person name="Topel M."/>
            <person name="Pinder M.I.M."/>
            <person name="Johansson O.N."/>
            <person name="Kourtchenko O."/>
            <person name="Godhe A."/>
            <person name="Clarke A.K."/>
        </authorList>
    </citation>
    <scope>NUCLEOTIDE SEQUENCE [LARGE SCALE GENOMIC DNA]</scope>
    <source>
        <strain evidence="2 3">SMS7</strain>
    </source>
</reference>
<keyword evidence="1" id="KW-0472">Membrane</keyword>
<dbReference type="Proteomes" id="UP000204551">
    <property type="component" value="Chromosome"/>
</dbReference>
<feature type="transmembrane region" description="Helical" evidence="1">
    <location>
        <begin position="44"/>
        <end position="64"/>
    </location>
</feature>
<organism evidence="2 3">
    <name type="scientific">Arenibacter algicola</name>
    <dbReference type="NCBI Taxonomy" id="616991"/>
    <lineage>
        <taxon>Bacteria</taxon>
        <taxon>Pseudomonadati</taxon>
        <taxon>Bacteroidota</taxon>
        <taxon>Flavobacteriia</taxon>
        <taxon>Flavobacteriales</taxon>
        <taxon>Flavobacteriaceae</taxon>
        <taxon>Arenibacter</taxon>
    </lineage>
</organism>
<protein>
    <submittedName>
        <fullName evidence="2">Uncharacterized protein</fullName>
    </submittedName>
</protein>
<evidence type="ECO:0000313" key="3">
    <source>
        <dbReference type="Proteomes" id="UP000204551"/>
    </source>
</evidence>
<keyword evidence="1" id="KW-0812">Transmembrane</keyword>
<dbReference type="RefSeq" id="WP_093978548.1">
    <property type="nucleotide sequence ID" value="NZ_CP022515.1"/>
</dbReference>
<dbReference type="AlphaFoldDB" id="A0A221UXD8"/>
<evidence type="ECO:0000256" key="1">
    <source>
        <dbReference type="SAM" id="Phobius"/>
    </source>
</evidence>
<dbReference type="EMBL" id="CP022515">
    <property type="protein sequence ID" value="ASO05930.1"/>
    <property type="molecule type" value="Genomic_DNA"/>
</dbReference>
<sequence length="256" mass="28495">MAPLKFEEHIKEKLDKREIVPTDRAWDLLSAQLESKREDVKKKYFHLGIAASVIGLLIISLVFFNGNDKLDEQKVKTVAVPDSVIKDSPGNLPNKNSVEGHKVDTATNKAIEIVGTETNKTPNKLIRDTSTAAIIDEDEIGNVIAKGEYIEPKLVEKVLIGPDSLISAKIEKVVAQVNLLEQNNISLTDAEVDSLLKLAQKELFSERIFSDDHSVDAMALLADVESELDRTFREQIFDMLKEGYVKVKTAVVSRNN</sequence>